<dbReference type="EMBL" id="EQ962661">
    <property type="protein sequence ID" value="EED11740.1"/>
    <property type="molecule type" value="Genomic_DNA"/>
</dbReference>
<dbReference type="HOGENOM" id="CLU_1215497_0_0_1"/>
<accession>B8MUX2</accession>
<organism evidence="1 2">
    <name type="scientific">Talaromyces stipitatus (strain ATCC 10500 / CBS 375.48 / QM 6759 / NRRL 1006)</name>
    <name type="common">Penicillium stipitatum</name>
    <dbReference type="NCBI Taxonomy" id="441959"/>
    <lineage>
        <taxon>Eukaryota</taxon>
        <taxon>Fungi</taxon>
        <taxon>Dikarya</taxon>
        <taxon>Ascomycota</taxon>
        <taxon>Pezizomycotina</taxon>
        <taxon>Eurotiomycetes</taxon>
        <taxon>Eurotiomycetidae</taxon>
        <taxon>Eurotiales</taxon>
        <taxon>Trichocomaceae</taxon>
        <taxon>Talaromyces</taxon>
        <taxon>Talaromyces sect. Talaromyces</taxon>
    </lineage>
</organism>
<dbReference type="Proteomes" id="UP000001745">
    <property type="component" value="Unassembled WGS sequence"/>
</dbReference>
<evidence type="ECO:0000313" key="2">
    <source>
        <dbReference type="Proteomes" id="UP000001745"/>
    </source>
</evidence>
<dbReference type="GeneID" id="8107151"/>
<keyword evidence="2" id="KW-1185">Reference proteome</keyword>
<dbReference type="OrthoDB" id="4226058at2759"/>
<sequence>MSQLPTITVWPHQGCAKRRGTRTTHPGTNGMEVIADDQAPRGARIFLNFVEKHQHSLHFLDRDRAYLIAEVDPTLANQVWWPERDADIADMFLFMLKSHWITDKYYEEYPDSDFTELWEVRENRGVNSQGGLRKYADKHGMDYNRLRDIVQVTQKARAIEAEMGTPGLSKSMYFAFKRLRAVRFEEIGPFCVLFRTSESFEILKLYAPTALALWDGYAAIMDRHGRNR</sequence>
<name>B8MUX2_TALSN</name>
<dbReference type="VEuPathDB" id="FungiDB:TSTA_109190"/>
<reference evidence="2" key="1">
    <citation type="journal article" date="2015" name="Genome Announc.">
        <title>Genome sequence of the AIDS-associated pathogen Penicillium marneffei (ATCC18224) and its near taxonomic relative Talaromyces stipitatus (ATCC10500).</title>
        <authorList>
            <person name="Nierman W.C."/>
            <person name="Fedorova-Abrams N.D."/>
            <person name="Andrianopoulos A."/>
        </authorList>
    </citation>
    <scope>NUCLEOTIDE SEQUENCE [LARGE SCALE GENOMIC DNA]</scope>
    <source>
        <strain evidence="2">ATCC 10500 / CBS 375.48 / QM 6759 / NRRL 1006</strain>
    </source>
</reference>
<evidence type="ECO:0000313" key="1">
    <source>
        <dbReference type="EMBL" id="EED11740.1"/>
    </source>
</evidence>
<dbReference type="RefSeq" id="XP_002488496.1">
    <property type="nucleotide sequence ID" value="XM_002488451.1"/>
</dbReference>
<protein>
    <submittedName>
        <fullName evidence="1">Uncharacterized protein</fullName>
    </submittedName>
</protein>
<gene>
    <name evidence="1" type="ORF">TSTA_109190</name>
</gene>
<proteinExistence type="predicted"/>
<dbReference type="AlphaFoldDB" id="B8MUX2"/>
<dbReference type="InParanoid" id="B8MUX2"/>